<feature type="domain" description="Gfo/Idh/MocA-like oxidoreductase N-terminal" evidence="3">
    <location>
        <begin position="5"/>
        <end position="81"/>
    </location>
</feature>
<dbReference type="GO" id="GO:0016491">
    <property type="term" value="F:oxidoreductase activity"/>
    <property type="evidence" value="ECO:0007669"/>
    <property type="project" value="UniProtKB-KW"/>
</dbReference>
<sequence length="81" mass="9290">MHEKVRFGIIGAGAIVRESHVPAIKKLAEAELVAICRRNKKKANELAREWQVKEVYYDYRDLVKSKNIDAVIVATPNVYHK</sequence>
<dbReference type="PANTHER" id="PTHR43708">
    <property type="entry name" value="CONSERVED EXPRESSED OXIDOREDUCTASE (EUROFUNG)"/>
    <property type="match status" value="1"/>
</dbReference>
<dbReference type="InterPro" id="IPR036291">
    <property type="entry name" value="NAD(P)-bd_dom_sf"/>
</dbReference>
<dbReference type="PANTHER" id="PTHR43708:SF5">
    <property type="entry name" value="CONSERVED EXPRESSED OXIDOREDUCTASE (EUROFUNG)-RELATED"/>
    <property type="match status" value="1"/>
</dbReference>
<reference evidence="4" key="1">
    <citation type="journal article" date="2014" name="Front. Microbiol.">
        <title>High frequency of phylogenetically diverse reductive dehalogenase-homologous genes in deep subseafloor sedimentary metagenomes.</title>
        <authorList>
            <person name="Kawai M."/>
            <person name="Futagami T."/>
            <person name="Toyoda A."/>
            <person name="Takaki Y."/>
            <person name="Nishi S."/>
            <person name="Hori S."/>
            <person name="Arai W."/>
            <person name="Tsubouchi T."/>
            <person name="Morono Y."/>
            <person name="Uchiyama I."/>
            <person name="Ito T."/>
            <person name="Fujiyama A."/>
            <person name="Inagaki F."/>
            <person name="Takami H."/>
        </authorList>
    </citation>
    <scope>NUCLEOTIDE SEQUENCE</scope>
    <source>
        <strain evidence="4">Expedition CK06-06</strain>
    </source>
</reference>
<dbReference type="InterPro" id="IPR000683">
    <property type="entry name" value="Gfo/Idh/MocA-like_OxRdtase_N"/>
</dbReference>
<accession>X1GTN9</accession>
<dbReference type="EMBL" id="BARU01021460">
    <property type="protein sequence ID" value="GAH60517.1"/>
    <property type="molecule type" value="Genomic_DNA"/>
</dbReference>
<dbReference type="Gene3D" id="3.40.50.720">
    <property type="entry name" value="NAD(P)-binding Rossmann-like Domain"/>
    <property type="match status" value="1"/>
</dbReference>
<evidence type="ECO:0000259" key="3">
    <source>
        <dbReference type="Pfam" id="PF01408"/>
    </source>
</evidence>
<comment type="caution">
    <text evidence="4">The sequence shown here is derived from an EMBL/GenBank/DDBJ whole genome shotgun (WGS) entry which is preliminary data.</text>
</comment>
<feature type="non-terminal residue" evidence="4">
    <location>
        <position position="81"/>
    </location>
</feature>
<gene>
    <name evidence="4" type="ORF">S03H2_35112</name>
</gene>
<dbReference type="AlphaFoldDB" id="X1GTN9"/>
<keyword evidence="2" id="KW-0560">Oxidoreductase</keyword>
<comment type="similarity">
    <text evidence="1">Belongs to the Gfo/Idh/MocA family.</text>
</comment>
<dbReference type="Pfam" id="PF01408">
    <property type="entry name" value="GFO_IDH_MocA"/>
    <property type="match status" value="1"/>
</dbReference>
<proteinExistence type="inferred from homology"/>
<evidence type="ECO:0000313" key="4">
    <source>
        <dbReference type="EMBL" id="GAH60517.1"/>
    </source>
</evidence>
<organism evidence="4">
    <name type="scientific">marine sediment metagenome</name>
    <dbReference type="NCBI Taxonomy" id="412755"/>
    <lineage>
        <taxon>unclassified sequences</taxon>
        <taxon>metagenomes</taxon>
        <taxon>ecological metagenomes</taxon>
    </lineage>
</organism>
<evidence type="ECO:0000256" key="1">
    <source>
        <dbReference type="ARBA" id="ARBA00010928"/>
    </source>
</evidence>
<name>X1GTN9_9ZZZZ</name>
<dbReference type="InterPro" id="IPR051317">
    <property type="entry name" value="Gfo/Idh/MocA_oxidoreduct"/>
</dbReference>
<dbReference type="GO" id="GO:0000166">
    <property type="term" value="F:nucleotide binding"/>
    <property type="evidence" value="ECO:0007669"/>
    <property type="project" value="InterPro"/>
</dbReference>
<evidence type="ECO:0000256" key="2">
    <source>
        <dbReference type="ARBA" id="ARBA00023002"/>
    </source>
</evidence>
<protein>
    <recommendedName>
        <fullName evidence="3">Gfo/Idh/MocA-like oxidoreductase N-terminal domain-containing protein</fullName>
    </recommendedName>
</protein>
<dbReference type="SUPFAM" id="SSF51735">
    <property type="entry name" value="NAD(P)-binding Rossmann-fold domains"/>
    <property type="match status" value="1"/>
</dbReference>